<dbReference type="InterPro" id="IPR018113">
    <property type="entry name" value="PTrfase_EIIB_Cys"/>
</dbReference>
<dbReference type="Pfam" id="PF02378">
    <property type="entry name" value="PTS_EIIC"/>
    <property type="match status" value="1"/>
</dbReference>
<evidence type="ECO:0000313" key="15">
    <source>
        <dbReference type="EMBL" id="MDY0394535.1"/>
    </source>
</evidence>
<evidence type="ECO:0000256" key="6">
    <source>
        <dbReference type="ARBA" id="ARBA00022683"/>
    </source>
</evidence>
<evidence type="ECO:0000256" key="5">
    <source>
        <dbReference type="ARBA" id="ARBA00022679"/>
    </source>
</evidence>
<feature type="transmembrane region" description="Helical" evidence="12">
    <location>
        <begin position="141"/>
        <end position="157"/>
    </location>
</feature>
<keyword evidence="5" id="KW-0808">Transferase</keyword>
<keyword evidence="7 12" id="KW-0812">Transmembrane</keyword>
<feature type="domain" description="PTS EIIC type-1" evidence="14">
    <location>
        <begin position="1"/>
        <end position="250"/>
    </location>
</feature>
<dbReference type="PROSITE" id="PS51098">
    <property type="entry name" value="PTS_EIIB_TYPE_1"/>
    <property type="match status" value="1"/>
</dbReference>
<feature type="transmembrane region" description="Helical" evidence="12">
    <location>
        <begin position="112"/>
        <end position="129"/>
    </location>
</feature>
<evidence type="ECO:0000256" key="3">
    <source>
        <dbReference type="ARBA" id="ARBA00022475"/>
    </source>
</evidence>
<evidence type="ECO:0000313" key="16">
    <source>
        <dbReference type="Proteomes" id="UP001281447"/>
    </source>
</evidence>
<dbReference type="InterPro" id="IPR050429">
    <property type="entry name" value="PTS_Glucose_EIICBA"/>
</dbReference>
<name>A0ABU5C5D4_9BACI</name>
<feature type="transmembrane region" description="Helical" evidence="12">
    <location>
        <begin position="216"/>
        <end position="238"/>
    </location>
</feature>
<dbReference type="CDD" id="cd00212">
    <property type="entry name" value="PTS_IIB_glc"/>
    <property type="match status" value="1"/>
</dbReference>
<feature type="active site" description="Phosphocysteine intermediate; for EIIB activity" evidence="11">
    <location>
        <position position="287"/>
    </location>
</feature>
<dbReference type="Gene3D" id="3.30.1360.60">
    <property type="entry name" value="Glucose permease domain IIB"/>
    <property type="match status" value="1"/>
</dbReference>
<gene>
    <name evidence="15" type="ORF">RWE15_08885</name>
</gene>
<dbReference type="PANTHER" id="PTHR30009:SF24">
    <property type="entry name" value="PTS SYSTEM, IIBC COMPONENT"/>
    <property type="match status" value="1"/>
</dbReference>
<feature type="transmembrane region" description="Helical" evidence="12">
    <location>
        <begin position="163"/>
        <end position="186"/>
    </location>
</feature>
<dbReference type="Proteomes" id="UP001281447">
    <property type="component" value="Unassembled WGS sequence"/>
</dbReference>
<evidence type="ECO:0000256" key="9">
    <source>
        <dbReference type="ARBA" id="ARBA00022989"/>
    </source>
</evidence>
<keyword evidence="10 12" id="KW-0472">Membrane</keyword>
<dbReference type="NCBIfam" id="TIGR00826">
    <property type="entry name" value="EIIB_glc"/>
    <property type="match status" value="1"/>
</dbReference>
<dbReference type="InterPro" id="IPR013013">
    <property type="entry name" value="PTS_EIIC_1"/>
</dbReference>
<evidence type="ECO:0000256" key="7">
    <source>
        <dbReference type="ARBA" id="ARBA00022692"/>
    </source>
</evidence>
<dbReference type="EMBL" id="JAWDIP010000003">
    <property type="protein sequence ID" value="MDY0394535.1"/>
    <property type="molecule type" value="Genomic_DNA"/>
</dbReference>
<keyword evidence="8" id="KW-0418">Kinase</keyword>
<feature type="transmembrane region" description="Helical" evidence="12">
    <location>
        <begin position="5"/>
        <end position="23"/>
    </location>
</feature>
<keyword evidence="4" id="KW-0762">Sugar transport</keyword>
<keyword evidence="16" id="KW-1185">Reference proteome</keyword>
<protein>
    <submittedName>
        <fullName evidence="15">PTS transporter subunit EIIC</fullName>
    </submittedName>
</protein>
<keyword evidence="6" id="KW-0598">Phosphotransferase system</keyword>
<evidence type="ECO:0000256" key="10">
    <source>
        <dbReference type="ARBA" id="ARBA00023136"/>
    </source>
</evidence>
<dbReference type="Pfam" id="PF00367">
    <property type="entry name" value="PTS_EIIB"/>
    <property type="match status" value="1"/>
</dbReference>
<accession>A0ABU5C5D4</accession>
<evidence type="ECO:0000259" key="13">
    <source>
        <dbReference type="PROSITE" id="PS51098"/>
    </source>
</evidence>
<proteinExistence type="predicted"/>
<dbReference type="InterPro" id="IPR036878">
    <property type="entry name" value="Glu_permease_IIB"/>
</dbReference>
<comment type="subcellular location">
    <subcellularLocation>
        <location evidence="1">Cell membrane</location>
        <topology evidence="1">Multi-pass membrane protein</topology>
    </subcellularLocation>
</comment>
<evidence type="ECO:0000256" key="2">
    <source>
        <dbReference type="ARBA" id="ARBA00022448"/>
    </source>
</evidence>
<evidence type="ECO:0000256" key="12">
    <source>
        <dbReference type="SAM" id="Phobius"/>
    </source>
</evidence>
<feature type="domain" description="PTS EIIB type-1" evidence="13">
    <location>
        <begin position="265"/>
        <end position="347"/>
    </location>
</feature>
<dbReference type="InterPro" id="IPR001996">
    <property type="entry name" value="PTS_IIB_1"/>
</dbReference>
<evidence type="ECO:0000259" key="14">
    <source>
        <dbReference type="PROSITE" id="PS51103"/>
    </source>
</evidence>
<evidence type="ECO:0000256" key="11">
    <source>
        <dbReference type="PROSITE-ProRule" id="PRU00421"/>
    </source>
</evidence>
<dbReference type="PROSITE" id="PS51103">
    <property type="entry name" value="PTS_EIIC_TYPE_1"/>
    <property type="match status" value="1"/>
</dbReference>
<organism evidence="15 16">
    <name type="scientific">Tigheibacillus halophilus</name>
    <dbReference type="NCBI Taxonomy" id="361280"/>
    <lineage>
        <taxon>Bacteria</taxon>
        <taxon>Bacillati</taxon>
        <taxon>Bacillota</taxon>
        <taxon>Bacilli</taxon>
        <taxon>Bacillales</taxon>
        <taxon>Bacillaceae</taxon>
        <taxon>Tigheibacillus</taxon>
    </lineage>
</organism>
<dbReference type="InterPro" id="IPR003352">
    <property type="entry name" value="PTS_EIIC"/>
</dbReference>
<evidence type="ECO:0000256" key="4">
    <source>
        <dbReference type="ARBA" id="ARBA00022597"/>
    </source>
</evidence>
<evidence type="ECO:0000256" key="1">
    <source>
        <dbReference type="ARBA" id="ARBA00004651"/>
    </source>
</evidence>
<dbReference type="PANTHER" id="PTHR30009">
    <property type="entry name" value="CYTOCHROME C-TYPE SYNTHESIS PROTEIN AND PTS TRANSMEMBRANE COMPONENT"/>
    <property type="match status" value="1"/>
</dbReference>
<dbReference type="SUPFAM" id="SSF55604">
    <property type="entry name" value="Glucose permease domain IIB"/>
    <property type="match status" value="1"/>
</dbReference>
<comment type="caution">
    <text evidence="15">The sequence shown here is derived from an EMBL/GenBank/DDBJ whole genome shotgun (WGS) entry which is preliminary data.</text>
</comment>
<evidence type="ECO:0000256" key="8">
    <source>
        <dbReference type="ARBA" id="ARBA00022777"/>
    </source>
</evidence>
<sequence>MPIVIIVTIPFLSIIAYFVWPYFNSAINGLGGIISKSGAIGTFMYGFSERLLIPTGLHHVLNQLIRFTPIGGTATVDGQTVSGALSIFNAALASPHPDIDTLRHATRFLTQGYHPFMLFGLPAACYAMYKTAYLKQRPKVKGMLLAAAVTSFVTGITEPIEFAFIFISPVLWVFHAFMAGLSFLLMTLMHVSVGNAGGGMIDLTIFGILQGTYTRWYLVVLVGLAYAVIYYFVFKYVIEKLDVKTPGRSAESEESEAAEDVPSNDDLGAAILNALGGRDNILEIDNCISRLRLVLNDTSLVNESMLKATGSMGLVKIDKNNIQVVYGPKVEHAARSLKKEVRSGTLIKK</sequence>
<reference evidence="15 16" key="1">
    <citation type="submission" date="2023-10" db="EMBL/GenBank/DDBJ databases">
        <title>Virgibacillus halophilus 5B73C genome.</title>
        <authorList>
            <person name="Miliotis G."/>
            <person name="Sengupta P."/>
            <person name="Hameed A."/>
            <person name="Chuvochina M."/>
            <person name="Mcdonagh F."/>
            <person name="Simpson A.C."/>
            <person name="Singh N.K."/>
            <person name="Rekha P.D."/>
            <person name="Raman K."/>
            <person name="Hugenholtz P."/>
            <person name="Venkateswaran K."/>
        </authorList>
    </citation>
    <scope>NUCLEOTIDE SEQUENCE [LARGE SCALE GENOMIC DNA]</scope>
    <source>
        <strain evidence="15 16">5B73C</strain>
    </source>
</reference>
<keyword evidence="2" id="KW-0813">Transport</keyword>
<keyword evidence="3" id="KW-1003">Cell membrane</keyword>
<keyword evidence="9 12" id="KW-1133">Transmembrane helix</keyword>